<dbReference type="PANTHER" id="PTHR43268">
    <property type="entry name" value="THIOSULFATE SULFURTRANSFERASE/RHODANESE-LIKE DOMAIN-CONTAINING PROTEIN 2"/>
    <property type="match status" value="1"/>
</dbReference>
<dbReference type="NCBIfam" id="NF003703">
    <property type="entry name" value="PRK05320.1"/>
    <property type="match status" value="1"/>
</dbReference>
<organism evidence="3">
    <name type="scientific">Cupriavidus oxalaticus</name>
    <dbReference type="NCBI Taxonomy" id="96344"/>
    <lineage>
        <taxon>Bacteria</taxon>
        <taxon>Pseudomonadati</taxon>
        <taxon>Pseudomonadota</taxon>
        <taxon>Betaproteobacteria</taxon>
        <taxon>Burkholderiales</taxon>
        <taxon>Burkholderiaceae</taxon>
        <taxon>Cupriavidus</taxon>
    </lineage>
</organism>
<keyword evidence="1" id="KW-0560">Oxidoreductase</keyword>
<dbReference type="Gene3D" id="3.40.250.10">
    <property type="entry name" value="Rhodanese-like domain"/>
    <property type="match status" value="1"/>
</dbReference>
<name>A0A375GE30_9BURK</name>
<sequence length="320" mass="35407">MRGRSARPRYNFAFPVRQLSQAASALPAFAGAAVQAPSLMQIVNISAYKFVSLDDIETLRPAMRERCEAAGLKGTILLAPEGINMFLAGPREAIDGFMAWLHADARFADIAPKESLSENQPFKRMLVRAKKEIITMKMPLIRPEEGRAPSVRPVDLKRWLDQGHDDEGRPVVMLDTRNDFEVAVGTFEDAVEYDIAKFSEFPEAVAAHRAELEGKTVVSFCTGGIRCEKAAIHMQEVGVERVYQLEGGILKYFEEVGGSHYRGDCFVFDYRTALNPNLEPAGPKQCFACRAVVTPEEQQSPHYVIGKSCPHCIGTKQAAA</sequence>
<comment type="function">
    <text evidence="1">Catalyzes oxygen-dependent 5-hydroxyuridine (ho5U) modification at position 34 in tRNAs.</text>
</comment>
<keyword evidence="1" id="KW-0819">tRNA processing</keyword>
<gene>
    <name evidence="1" type="primary">trhO</name>
    <name evidence="3" type="ORF">CO2235_60151</name>
</gene>
<dbReference type="InterPro" id="IPR040503">
    <property type="entry name" value="TRHO_N"/>
</dbReference>
<dbReference type="HAMAP" id="MF_00469">
    <property type="entry name" value="TrhO"/>
    <property type="match status" value="1"/>
</dbReference>
<dbReference type="SUPFAM" id="SSF52821">
    <property type="entry name" value="Rhodanese/Cell cycle control phosphatase"/>
    <property type="match status" value="1"/>
</dbReference>
<accession>A0A375GE30</accession>
<dbReference type="Pfam" id="PF17773">
    <property type="entry name" value="UPF0176_N"/>
    <property type="match status" value="1"/>
</dbReference>
<protein>
    <recommendedName>
        <fullName evidence="1">tRNA uridine(34) hydroxylase</fullName>
        <ecNumber evidence="1">1.14.-.-</ecNumber>
    </recommendedName>
    <alternativeName>
        <fullName evidence="1">tRNA hydroxylation protein O</fullName>
    </alternativeName>
</protein>
<evidence type="ECO:0000259" key="2">
    <source>
        <dbReference type="PROSITE" id="PS50206"/>
    </source>
</evidence>
<dbReference type="EMBL" id="OGUS01000128">
    <property type="protein sequence ID" value="SPC16934.1"/>
    <property type="molecule type" value="Genomic_DNA"/>
</dbReference>
<dbReference type="Proteomes" id="UP000256862">
    <property type="component" value="Chromosome CO2235"/>
</dbReference>
<dbReference type="GO" id="GO:0016705">
    <property type="term" value="F:oxidoreductase activity, acting on paired donors, with incorporation or reduction of molecular oxygen"/>
    <property type="evidence" value="ECO:0007669"/>
    <property type="project" value="UniProtKB-UniRule"/>
</dbReference>
<comment type="catalytic activity">
    <reaction evidence="1">
        <text>uridine(34) in tRNA + AH2 + O2 = 5-hydroxyuridine(34) in tRNA + A + H2O</text>
        <dbReference type="Rhea" id="RHEA:64224"/>
        <dbReference type="Rhea" id="RHEA-COMP:11727"/>
        <dbReference type="Rhea" id="RHEA-COMP:13381"/>
        <dbReference type="ChEBI" id="CHEBI:13193"/>
        <dbReference type="ChEBI" id="CHEBI:15377"/>
        <dbReference type="ChEBI" id="CHEBI:15379"/>
        <dbReference type="ChEBI" id="CHEBI:17499"/>
        <dbReference type="ChEBI" id="CHEBI:65315"/>
        <dbReference type="ChEBI" id="CHEBI:136877"/>
    </reaction>
</comment>
<proteinExistence type="inferred from homology"/>
<dbReference type="Pfam" id="PF00581">
    <property type="entry name" value="Rhodanese"/>
    <property type="match status" value="1"/>
</dbReference>
<dbReference type="EC" id="1.14.-.-" evidence="1"/>
<dbReference type="SMART" id="SM00450">
    <property type="entry name" value="RHOD"/>
    <property type="match status" value="1"/>
</dbReference>
<feature type="domain" description="Rhodanese" evidence="2">
    <location>
        <begin position="167"/>
        <end position="261"/>
    </location>
</feature>
<dbReference type="PROSITE" id="PS50206">
    <property type="entry name" value="RHODANESE_3"/>
    <property type="match status" value="1"/>
</dbReference>
<dbReference type="InterPro" id="IPR036873">
    <property type="entry name" value="Rhodanese-like_dom_sf"/>
</dbReference>
<evidence type="ECO:0000313" key="3">
    <source>
        <dbReference type="EMBL" id="SPC16934.1"/>
    </source>
</evidence>
<dbReference type="CDD" id="cd01518">
    <property type="entry name" value="RHOD_YceA"/>
    <property type="match status" value="1"/>
</dbReference>
<dbReference type="GO" id="GO:0006400">
    <property type="term" value="P:tRNA modification"/>
    <property type="evidence" value="ECO:0007669"/>
    <property type="project" value="UniProtKB-UniRule"/>
</dbReference>
<dbReference type="Gene3D" id="3.30.70.100">
    <property type="match status" value="1"/>
</dbReference>
<reference evidence="3" key="1">
    <citation type="submission" date="2018-01" db="EMBL/GenBank/DDBJ databases">
        <authorList>
            <person name="Clerissi C."/>
        </authorList>
    </citation>
    <scope>NUCLEOTIDE SEQUENCE</scope>
    <source>
        <strain evidence="3">Cupriavidus oxalaticus LMG 2235</strain>
    </source>
</reference>
<dbReference type="AlphaFoldDB" id="A0A375GE30"/>
<evidence type="ECO:0000256" key="1">
    <source>
        <dbReference type="HAMAP-Rule" id="MF_00469"/>
    </source>
</evidence>
<dbReference type="PANTHER" id="PTHR43268:SF3">
    <property type="entry name" value="RHODANESE-LIKE DOMAIN-CONTAINING PROTEIN 7-RELATED"/>
    <property type="match status" value="1"/>
</dbReference>
<comment type="caution">
    <text evidence="3">The sequence shown here is derived from an EMBL/GenBank/DDBJ whole genome shotgun (WGS) entry which is preliminary data.</text>
</comment>
<dbReference type="InterPro" id="IPR020936">
    <property type="entry name" value="TrhO"/>
</dbReference>
<dbReference type="InterPro" id="IPR001763">
    <property type="entry name" value="Rhodanese-like_dom"/>
</dbReference>
<comment type="similarity">
    <text evidence="1">Belongs to the TrhO family.</text>
</comment>